<dbReference type="InterPro" id="IPR053716">
    <property type="entry name" value="Flag_assembly_chemotaxis_eff"/>
</dbReference>
<dbReference type="NCBIfam" id="TIGR02473">
    <property type="entry name" value="flagell_FliJ"/>
    <property type="match status" value="1"/>
</dbReference>
<dbReference type="EMBL" id="FMBA01000052">
    <property type="protein sequence ID" value="SCC23665.1"/>
    <property type="molecule type" value="Genomic_DNA"/>
</dbReference>
<dbReference type="AlphaFoldDB" id="A0A1C4CX32"/>
<evidence type="ECO:0000256" key="8">
    <source>
        <dbReference type="ARBA" id="ARBA00022927"/>
    </source>
</evidence>
<dbReference type="GO" id="GO:0044781">
    <property type="term" value="P:bacterial-type flagellum organization"/>
    <property type="evidence" value="ECO:0007669"/>
    <property type="project" value="UniProtKB-KW"/>
</dbReference>
<keyword evidence="8" id="KW-0653">Protein transport</keyword>
<keyword evidence="5" id="KW-1003">Cell membrane</keyword>
<keyword evidence="11" id="KW-0282">Flagellum</keyword>
<evidence type="ECO:0000256" key="10">
    <source>
        <dbReference type="ARBA" id="ARBA00023225"/>
    </source>
</evidence>
<evidence type="ECO:0000256" key="6">
    <source>
        <dbReference type="ARBA" id="ARBA00022500"/>
    </source>
</evidence>
<evidence type="ECO:0000256" key="2">
    <source>
        <dbReference type="ARBA" id="ARBA00010004"/>
    </source>
</evidence>
<evidence type="ECO:0000256" key="5">
    <source>
        <dbReference type="ARBA" id="ARBA00022475"/>
    </source>
</evidence>
<proteinExistence type="inferred from homology"/>
<dbReference type="GO" id="GO:0071973">
    <property type="term" value="P:bacterial-type flagellum-dependent cell motility"/>
    <property type="evidence" value="ECO:0007669"/>
    <property type="project" value="InterPro"/>
</dbReference>
<dbReference type="PANTHER" id="PTHR38786">
    <property type="entry name" value="FLAGELLAR FLIJ PROTEIN"/>
    <property type="match status" value="1"/>
</dbReference>
<keyword evidence="4" id="KW-0813">Transport</keyword>
<keyword evidence="11" id="KW-0969">Cilium</keyword>
<keyword evidence="7" id="KW-1005">Bacterial flagellum biogenesis</keyword>
<accession>A0A1C4CX32</accession>
<protein>
    <recommendedName>
        <fullName evidence="3">Flagellar FliJ protein</fullName>
    </recommendedName>
</protein>
<gene>
    <name evidence="11" type="ORF">GA0061080_10527</name>
</gene>
<evidence type="ECO:0000256" key="3">
    <source>
        <dbReference type="ARBA" id="ARBA00020392"/>
    </source>
</evidence>
<dbReference type="InterPro" id="IPR018006">
    <property type="entry name" value="Flag_FliJ_proteobac"/>
</dbReference>
<dbReference type="PIRSF" id="PIRSF019404">
    <property type="entry name" value="FliJ"/>
    <property type="match status" value="1"/>
</dbReference>
<dbReference type="Pfam" id="PF02050">
    <property type="entry name" value="FliJ"/>
    <property type="match status" value="1"/>
</dbReference>
<evidence type="ECO:0000313" key="12">
    <source>
        <dbReference type="Proteomes" id="UP000199698"/>
    </source>
</evidence>
<dbReference type="Gene3D" id="1.10.287.1700">
    <property type="match status" value="1"/>
</dbReference>
<keyword evidence="12" id="KW-1185">Reference proteome</keyword>
<dbReference type="OrthoDB" id="7062717at2"/>
<evidence type="ECO:0000256" key="1">
    <source>
        <dbReference type="ARBA" id="ARBA00004413"/>
    </source>
</evidence>
<dbReference type="GO" id="GO:0009288">
    <property type="term" value="C:bacterial-type flagellum"/>
    <property type="evidence" value="ECO:0007669"/>
    <property type="project" value="InterPro"/>
</dbReference>
<keyword evidence="9" id="KW-0472">Membrane</keyword>
<comment type="similarity">
    <text evidence="2">Belongs to the FliJ family.</text>
</comment>
<keyword evidence="11" id="KW-0966">Cell projection</keyword>
<dbReference type="InterPro" id="IPR012823">
    <property type="entry name" value="Flagell_FliJ"/>
</dbReference>
<evidence type="ECO:0000256" key="4">
    <source>
        <dbReference type="ARBA" id="ARBA00022448"/>
    </source>
</evidence>
<dbReference type="InterPro" id="IPR052570">
    <property type="entry name" value="FliJ"/>
</dbReference>
<sequence length="153" mass="17872">MNKHSSKIAFTTLKKLAQKSVDDNLMKLKKANENQQNAQSQLNVLKDYYVEYQQKLNNALSEGIKGSELSNFTSFIASIEQGIEQQKKLLLSLDIKQKQIIKNLNQSQKNVNTYNTLLNKQHNQYLRQQNRLQQKLTDEFAQLQLARRILNEY</sequence>
<keyword evidence="6" id="KW-0145">Chemotaxis</keyword>
<evidence type="ECO:0000256" key="7">
    <source>
        <dbReference type="ARBA" id="ARBA00022795"/>
    </source>
</evidence>
<comment type="subcellular location">
    <subcellularLocation>
        <location evidence="1">Cell membrane</location>
        <topology evidence="1">Peripheral membrane protein</topology>
        <orientation evidence="1">Cytoplasmic side</orientation>
    </subcellularLocation>
</comment>
<evidence type="ECO:0000256" key="9">
    <source>
        <dbReference type="ARBA" id="ARBA00023136"/>
    </source>
</evidence>
<name>A0A1C4CX32_9GAMM</name>
<dbReference type="RefSeq" id="WP_091125165.1">
    <property type="nucleotide sequence ID" value="NZ_FMBA01000052.1"/>
</dbReference>
<dbReference type="STRING" id="1798183.GA0061080_10527"/>
<evidence type="ECO:0000313" key="11">
    <source>
        <dbReference type="EMBL" id="SCC23665.1"/>
    </source>
</evidence>
<keyword evidence="10" id="KW-1006">Bacterial flagellum protein export</keyword>
<dbReference type="PANTHER" id="PTHR38786:SF1">
    <property type="entry name" value="FLAGELLAR FLIJ PROTEIN"/>
    <property type="match status" value="1"/>
</dbReference>
<dbReference type="GO" id="GO:0006935">
    <property type="term" value="P:chemotaxis"/>
    <property type="evidence" value="ECO:0007669"/>
    <property type="project" value="UniProtKB-KW"/>
</dbReference>
<dbReference type="Proteomes" id="UP000199698">
    <property type="component" value="Unassembled WGS sequence"/>
</dbReference>
<dbReference type="GO" id="GO:0005886">
    <property type="term" value="C:plasma membrane"/>
    <property type="evidence" value="ECO:0007669"/>
    <property type="project" value="UniProtKB-SubCell"/>
</dbReference>
<dbReference type="PRINTS" id="PR01004">
    <property type="entry name" value="FLGFLIJ"/>
</dbReference>
<dbReference type="GO" id="GO:0015031">
    <property type="term" value="P:protein transport"/>
    <property type="evidence" value="ECO:0007669"/>
    <property type="project" value="UniProtKB-KW"/>
</dbReference>
<reference evidence="12" key="1">
    <citation type="submission" date="2016-08" db="EMBL/GenBank/DDBJ databases">
        <authorList>
            <person name="Varghese N."/>
            <person name="Submissions Spin"/>
        </authorList>
    </citation>
    <scope>NUCLEOTIDE SEQUENCE [LARGE SCALE GENOMIC DNA]</scope>
    <source>
        <strain evidence="12">R-53144</strain>
    </source>
</reference>
<dbReference type="GO" id="GO:0003774">
    <property type="term" value="F:cytoskeletal motor activity"/>
    <property type="evidence" value="ECO:0007669"/>
    <property type="project" value="InterPro"/>
</dbReference>
<organism evidence="11 12">
    <name type="scientific">Gilliamella intestini</name>
    <dbReference type="NCBI Taxonomy" id="1798183"/>
    <lineage>
        <taxon>Bacteria</taxon>
        <taxon>Pseudomonadati</taxon>
        <taxon>Pseudomonadota</taxon>
        <taxon>Gammaproteobacteria</taxon>
        <taxon>Orbales</taxon>
        <taxon>Orbaceae</taxon>
        <taxon>Gilliamella</taxon>
    </lineage>
</organism>